<evidence type="ECO:0000256" key="2">
    <source>
        <dbReference type="ARBA" id="ARBA00023125"/>
    </source>
</evidence>
<dbReference type="Proteomes" id="UP000216752">
    <property type="component" value="Chromosome"/>
</dbReference>
<dbReference type="PROSITE" id="PS00041">
    <property type="entry name" value="HTH_ARAC_FAMILY_1"/>
    <property type="match status" value="1"/>
</dbReference>
<dbReference type="Gene3D" id="3.20.80.10">
    <property type="entry name" value="Regulatory factor, effector binding domain"/>
    <property type="match status" value="1"/>
</dbReference>
<proteinExistence type="predicted"/>
<feature type="domain" description="HTH araC/xylS-type" evidence="4">
    <location>
        <begin position="8"/>
        <end position="106"/>
    </location>
</feature>
<dbReference type="EMBL" id="CP155573">
    <property type="protein sequence ID" value="XFO67423.1"/>
    <property type="molecule type" value="Genomic_DNA"/>
</dbReference>
<dbReference type="InterPro" id="IPR009057">
    <property type="entry name" value="Homeodomain-like_sf"/>
</dbReference>
<dbReference type="SUPFAM" id="SSF46689">
    <property type="entry name" value="Homeodomain-like"/>
    <property type="match status" value="2"/>
</dbReference>
<keyword evidence="2" id="KW-0238">DNA-binding</keyword>
<dbReference type="SMART" id="SM00342">
    <property type="entry name" value="HTH_ARAC"/>
    <property type="match status" value="1"/>
</dbReference>
<evidence type="ECO:0000313" key="5">
    <source>
        <dbReference type="EMBL" id="XFO67423.1"/>
    </source>
</evidence>
<evidence type="ECO:0000313" key="6">
    <source>
        <dbReference type="Proteomes" id="UP000216752"/>
    </source>
</evidence>
<name>A0ABZ3IPW8_9FIRM</name>
<dbReference type="InterPro" id="IPR050959">
    <property type="entry name" value="MarA-like"/>
</dbReference>
<organism evidence="5 6">
    <name type="scientific">Sporomusa silvacetica DSM 10669</name>
    <dbReference type="NCBI Taxonomy" id="1123289"/>
    <lineage>
        <taxon>Bacteria</taxon>
        <taxon>Bacillati</taxon>
        <taxon>Bacillota</taxon>
        <taxon>Negativicutes</taxon>
        <taxon>Selenomonadales</taxon>
        <taxon>Sporomusaceae</taxon>
        <taxon>Sporomusa</taxon>
    </lineage>
</organism>
<dbReference type="SMART" id="SM00871">
    <property type="entry name" value="AraC_E_bind"/>
    <property type="match status" value="1"/>
</dbReference>
<gene>
    <name evidence="5" type="primary">rhaS_6</name>
    <name evidence="5" type="ORF">SPSIL_036220</name>
</gene>
<dbReference type="InterPro" id="IPR011256">
    <property type="entry name" value="Reg_factor_effector_dom_sf"/>
</dbReference>
<keyword evidence="6" id="KW-1185">Reference proteome</keyword>
<dbReference type="SUPFAM" id="SSF55136">
    <property type="entry name" value="Probable bacterial effector-binding domain"/>
    <property type="match status" value="1"/>
</dbReference>
<dbReference type="InterPro" id="IPR018060">
    <property type="entry name" value="HTH_AraC"/>
</dbReference>
<dbReference type="InterPro" id="IPR018062">
    <property type="entry name" value="HTH_AraC-typ_CS"/>
</dbReference>
<protein>
    <submittedName>
        <fullName evidence="5">HTH-type transcriptional activator RhaS</fullName>
    </submittedName>
</protein>
<dbReference type="InterPro" id="IPR010499">
    <property type="entry name" value="AraC_E-bd"/>
</dbReference>
<dbReference type="Pfam" id="PF06445">
    <property type="entry name" value="GyrI-like"/>
    <property type="match status" value="1"/>
</dbReference>
<dbReference type="RefSeq" id="WP_094604186.1">
    <property type="nucleotide sequence ID" value="NZ_CP155573.1"/>
</dbReference>
<dbReference type="PROSITE" id="PS01124">
    <property type="entry name" value="HTH_ARAC_FAMILY_2"/>
    <property type="match status" value="1"/>
</dbReference>
<keyword evidence="3" id="KW-0804">Transcription</keyword>
<dbReference type="Pfam" id="PF12833">
    <property type="entry name" value="HTH_18"/>
    <property type="match status" value="1"/>
</dbReference>
<dbReference type="Gene3D" id="1.10.10.60">
    <property type="entry name" value="Homeodomain-like"/>
    <property type="match status" value="2"/>
</dbReference>
<sequence length="291" mass="34036">MNYLEQMEKAVIFIENNLNEDIKVEEVAGIAGYSYYHFHRIFEAVLGETAGNYIRSRRIARAANDLLYTDKRILDIAVHYQFDSQESFNRAFKRVYKVSLGTYRKNRIDAIVGNQKELTAIHLKHLHEGVTIQPFIRQLDEVRLIGMRGKTTLSNNRLPEMWKSFNSRIEEIRNRVEGVKGYGVCEADPDFDISKFNQNTEFSHFFGVEVRSFDELPQGMESKTLHGGKYAVFTHKGKINTLQMTYDYIWGTWVLCSGFEIDQRDDFEFYDERFLGPDNDLSEFDIYIPVK</sequence>
<evidence type="ECO:0000256" key="1">
    <source>
        <dbReference type="ARBA" id="ARBA00023015"/>
    </source>
</evidence>
<dbReference type="PANTHER" id="PTHR47504:SF5">
    <property type="entry name" value="RIGHT ORIGIN-BINDING PROTEIN"/>
    <property type="match status" value="1"/>
</dbReference>
<reference evidence="5" key="1">
    <citation type="submission" date="2024-05" db="EMBL/GenBank/DDBJ databases">
        <title>Isolation and characterization of Sporomusa carbonis sp. nov., a carboxydotrophic hydrogenogen in the genus of Sporomusa isolated from a charcoal burning pile.</title>
        <authorList>
            <person name="Boeer T."/>
            <person name="Rosenbaum F."/>
            <person name="Eysell L."/>
            <person name="Mueller V."/>
            <person name="Daniel R."/>
            <person name="Poehlein A."/>
        </authorList>
    </citation>
    <scope>NUCLEOTIDE SEQUENCE [LARGE SCALE GENOMIC DNA]</scope>
    <source>
        <strain evidence="5">DSM 10669</strain>
    </source>
</reference>
<accession>A0ABZ3IPW8</accession>
<dbReference type="InterPro" id="IPR029442">
    <property type="entry name" value="GyrI-like"/>
</dbReference>
<keyword evidence="1" id="KW-0805">Transcription regulation</keyword>
<dbReference type="PANTHER" id="PTHR47504">
    <property type="entry name" value="RIGHT ORIGIN-BINDING PROTEIN"/>
    <property type="match status" value="1"/>
</dbReference>
<evidence type="ECO:0000256" key="3">
    <source>
        <dbReference type="ARBA" id="ARBA00023163"/>
    </source>
</evidence>
<evidence type="ECO:0000259" key="4">
    <source>
        <dbReference type="PROSITE" id="PS01124"/>
    </source>
</evidence>